<dbReference type="Pfam" id="PF00672">
    <property type="entry name" value="HAMP"/>
    <property type="match status" value="1"/>
</dbReference>
<evidence type="ECO:0000256" key="11">
    <source>
        <dbReference type="SAM" id="Phobius"/>
    </source>
</evidence>
<dbReference type="GO" id="GO:0016301">
    <property type="term" value="F:kinase activity"/>
    <property type="evidence" value="ECO:0007669"/>
    <property type="project" value="UniProtKB-KW"/>
</dbReference>
<dbReference type="PANTHER" id="PTHR45436">
    <property type="entry name" value="SENSOR HISTIDINE KINASE YKOH"/>
    <property type="match status" value="1"/>
</dbReference>
<evidence type="ECO:0000313" key="15">
    <source>
        <dbReference type="Proteomes" id="UP001499967"/>
    </source>
</evidence>
<dbReference type="InterPro" id="IPR050428">
    <property type="entry name" value="TCS_sensor_his_kinase"/>
</dbReference>
<dbReference type="CDD" id="cd00082">
    <property type="entry name" value="HisKA"/>
    <property type="match status" value="1"/>
</dbReference>
<dbReference type="SUPFAM" id="SSF47384">
    <property type="entry name" value="Homodimeric domain of signal transducing histidine kinase"/>
    <property type="match status" value="1"/>
</dbReference>
<dbReference type="CDD" id="cd00075">
    <property type="entry name" value="HATPase"/>
    <property type="match status" value="1"/>
</dbReference>
<dbReference type="EMBL" id="BAAAHP010000146">
    <property type="protein sequence ID" value="GAA0948880.1"/>
    <property type="molecule type" value="Genomic_DNA"/>
</dbReference>
<feature type="transmembrane region" description="Helical" evidence="11">
    <location>
        <begin position="156"/>
        <end position="180"/>
    </location>
</feature>
<keyword evidence="5" id="KW-0808">Transferase</keyword>
<name>A0ABP4BBX1_9PSEU</name>
<evidence type="ECO:0000256" key="5">
    <source>
        <dbReference type="ARBA" id="ARBA00022679"/>
    </source>
</evidence>
<dbReference type="InterPro" id="IPR003661">
    <property type="entry name" value="HisK_dim/P_dom"/>
</dbReference>
<keyword evidence="15" id="KW-1185">Reference proteome</keyword>
<evidence type="ECO:0000256" key="1">
    <source>
        <dbReference type="ARBA" id="ARBA00000085"/>
    </source>
</evidence>
<dbReference type="Gene3D" id="1.10.287.130">
    <property type="match status" value="1"/>
</dbReference>
<evidence type="ECO:0000256" key="2">
    <source>
        <dbReference type="ARBA" id="ARBA00004236"/>
    </source>
</evidence>
<keyword evidence="9" id="KW-0902">Two-component regulatory system</keyword>
<evidence type="ECO:0000259" key="13">
    <source>
        <dbReference type="PROSITE" id="PS50885"/>
    </source>
</evidence>
<dbReference type="Pfam" id="PF00512">
    <property type="entry name" value="HisKA"/>
    <property type="match status" value="1"/>
</dbReference>
<dbReference type="InterPro" id="IPR003660">
    <property type="entry name" value="HAMP_dom"/>
</dbReference>
<keyword evidence="6 11" id="KW-0812">Transmembrane</keyword>
<dbReference type="SMART" id="SM00388">
    <property type="entry name" value="HisKA"/>
    <property type="match status" value="1"/>
</dbReference>
<dbReference type="InterPro" id="IPR036097">
    <property type="entry name" value="HisK_dim/P_sf"/>
</dbReference>
<dbReference type="PRINTS" id="PR00344">
    <property type="entry name" value="BCTRLSENSOR"/>
</dbReference>
<dbReference type="SUPFAM" id="SSF55874">
    <property type="entry name" value="ATPase domain of HSP90 chaperone/DNA topoisomerase II/histidine kinase"/>
    <property type="match status" value="1"/>
</dbReference>
<organism evidence="14 15">
    <name type="scientific">Pseudonocardia zijingensis</name>
    <dbReference type="NCBI Taxonomy" id="153376"/>
    <lineage>
        <taxon>Bacteria</taxon>
        <taxon>Bacillati</taxon>
        <taxon>Actinomycetota</taxon>
        <taxon>Actinomycetes</taxon>
        <taxon>Pseudonocardiales</taxon>
        <taxon>Pseudonocardiaceae</taxon>
        <taxon>Pseudonocardia</taxon>
    </lineage>
</organism>
<dbReference type="InterPro" id="IPR003594">
    <property type="entry name" value="HATPase_dom"/>
</dbReference>
<dbReference type="Proteomes" id="UP001499967">
    <property type="component" value="Unassembled WGS sequence"/>
</dbReference>
<protein>
    <recommendedName>
        <fullName evidence="3">histidine kinase</fullName>
        <ecNumber evidence="3">2.7.13.3</ecNumber>
    </recommendedName>
</protein>
<evidence type="ECO:0000259" key="12">
    <source>
        <dbReference type="PROSITE" id="PS50109"/>
    </source>
</evidence>
<dbReference type="InterPro" id="IPR005467">
    <property type="entry name" value="His_kinase_dom"/>
</dbReference>
<sequence>MRIVRLTLRRRVAAAFGLASLVVTGVLAAATWNLAGDYMLDQREMSAVRQAEVNVRLVDQALRTGADGLDDLLSGLTSDSESTVLVSRPEGWITSGRRVDPAALPPPLVSLASSGVADTERIVVDRVPVLAVALPASVRPDVYIELFPLVELERTMGFLGLVLASGVAASGLLGFALGAWTGRRALRPLTELTTAASRMAGGDMRARLPDYADRDLAALASAFNDTAEALEARVRQDARFAGDVSHELRSPLTTMANAAAVLRRRRGELAGTARQALDLLLSEVDRFERMVVDLLEISRHDLASDETGAGGTTTELVDLGELVRMVLDVRRCTPAVIEIEQPAPLVQGDRRRLDRIVANLLDNADRYAGGAVRVAVLHCDGRARLEVDDAGPGVAPHLRERVFERFARGDQAGQRGQDGGSGLGLALVAQHVRAHHGTVRIEDRPGGGARFVVELPTAEG</sequence>
<evidence type="ECO:0000313" key="14">
    <source>
        <dbReference type="EMBL" id="GAA0948880.1"/>
    </source>
</evidence>
<evidence type="ECO:0000256" key="6">
    <source>
        <dbReference type="ARBA" id="ARBA00022692"/>
    </source>
</evidence>
<comment type="caution">
    <text evidence="14">The sequence shown here is derived from an EMBL/GenBank/DDBJ whole genome shotgun (WGS) entry which is preliminary data.</text>
</comment>
<evidence type="ECO:0000256" key="4">
    <source>
        <dbReference type="ARBA" id="ARBA00022553"/>
    </source>
</evidence>
<keyword evidence="7 14" id="KW-0418">Kinase</keyword>
<dbReference type="CDD" id="cd06225">
    <property type="entry name" value="HAMP"/>
    <property type="match status" value="1"/>
</dbReference>
<reference evidence="15" key="1">
    <citation type="journal article" date="2019" name="Int. J. Syst. Evol. Microbiol.">
        <title>The Global Catalogue of Microorganisms (GCM) 10K type strain sequencing project: providing services to taxonomists for standard genome sequencing and annotation.</title>
        <authorList>
            <consortium name="The Broad Institute Genomics Platform"/>
            <consortium name="The Broad Institute Genome Sequencing Center for Infectious Disease"/>
            <person name="Wu L."/>
            <person name="Ma J."/>
        </authorList>
    </citation>
    <scope>NUCLEOTIDE SEQUENCE [LARGE SCALE GENOMIC DNA]</scope>
    <source>
        <strain evidence="15">JCM 11117</strain>
    </source>
</reference>
<gene>
    <name evidence="14" type="ORF">GCM10009559_48730</name>
</gene>
<evidence type="ECO:0000256" key="8">
    <source>
        <dbReference type="ARBA" id="ARBA00022989"/>
    </source>
</evidence>
<evidence type="ECO:0000256" key="7">
    <source>
        <dbReference type="ARBA" id="ARBA00022777"/>
    </source>
</evidence>
<comment type="subcellular location">
    <subcellularLocation>
        <location evidence="2">Cell membrane</location>
    </subcellularLocation>
</comment>
<evidence type="ECO:0000256" key="9">
    <source>
        <dbReference type="ARBA" id="ARBA00023012"/>
    </source>
</evidence>
<evidence type="ECO:0000256" key="10">
    <source>
        <dbReference type="ARBA" id="ARBA00023136"/>
    </source>
</evidence>
<dbReference type="RefSeq" id="WP_343943863.1">
    <property type="nucleotide sequence ID" value="NZ_BAAAHP010000146.1"/>
</dbReference>
<dbReference type="Pfam" id="PF02518">
    <property type="entry name" value="HATPase_c"/>
    <property type="match status" value="1"/>
</dbReference>
<dbReference type="SMART" id="SM00387">
    <property type="entry name" value="HATPase_c"/>
    <property type="match status" value="1"/>
</dbReference>
<dbReference type="Gene3D" id="6.10.340.10">
    <property type="match status" value="1"/>
</dbReference>
<evidence type="ECO:0000256" key="3">
    <source>
        <dbReference type="ARBA" id="ARBA00012438"/>
    </source>
</evidence>
<accession>A0ABP4BBX1</accession>
<dbReference type="Gene3D" id="3.30.565.10">
    <property type="entry name" value="Histidine kinase-like ATPase, C-terminal domain"/>
    <property type="match status" value="1"/>
</dbReference>
<comment type="catalytic activity">
    <reaction evidence="1">
        <text>ATP + protein L-histidine = ADP + protein N-phospho-L-histidine.</text>
        <dbReference type="EC" id="2.7.13.3"/>
    </reaction>
</comment>
<dbReference type="InterPro" id="IPR004358">
    <property type="entry name" value="Sig_transdc_His_kin-like_C"/>
</dbReference>
<keyword evidence="10 11" id="KW-0472">Membrane</keyword>
<dbReference type="InterPro" id="IPR036890">
    <property type="entry name" value="HATPase_C_sf"/>
</dbReference>
<feature type="domain" description="HAMP" evidence="13">
    <location>
        <begin position="183"/>
        <end position="235"/>
    </location>
</feature>
<dbReference type="PROSITE" id="PS50109">
    <property type="entry name" value="HIS_KIN"/>
    <property type="match status" value="1"/>
</dbReference>
<feature type="domain" description="Histidine kinase" evidence="12">
    <location>
        <begin position="243"/>
        <end position="459"/>
    </location>
</feature>
<proteinExistence type="predicted"/>
<dbReference type="PANTHER" id="PTHR45436:SF5">
    <property type="entry name" value="SENSOR HISTIDINE KINASE TRCS"/>
    <property type="match status" value="1"/>
</dbReference>
<keyword evidence="8 11" id="KW-1133">Transmembrane helix</keyword>
<dbReference type="PROSITE" id="PS50885">
    <property type="entry name" value="HAMP"/>
    <property type="match status" value="1"/>
</dbReference>
<dbReference type="EC" id="2.7.13.3" evidence="3"/>
<dbReference type="SMART" id="SM00304">
    <property type="entry name" value="HAMP"/>
    <property type="match status" value="1"/>
</dbReference>
<dbReference type="SUPFAM" id="SSF158472">
    <property type="entry name" value="HAMP domain-like"/>
    <property type="match status" value="1"/>
</dbReference>
<keyword evidence="4" id="KW-0597">Phosphoprotein</keyword>